<dbReference type="GO" id="GO:0003677">
    <property type="term" value="F:DNA binding"/>
    <property type="evidence" value="ECO:0007669"/>
    <property type="project" value="UniProtKB-KW"/>
</dbReference>
<dbReference type="EMBL" id="JQGA01000883">
    <property type="protein sequence ID" value="KGO72423.1"/>
    <property type="molecule type" value="Genomic_DNA"/>
</dbReference>
<dbReference type="Gene3D" id="1.10.443.10">
    <property type="entry name" value="Intergrase catalytic core"/>
    <property type="match status" value="1"/>
</dbReference>
<dbReference type="PROSITE" id="PS50878">
    <property type="entry name" value="RT_POL"/>
    <property type="match status" value="1"/>
</dbReference>
<evidence type="ECO:0000256" key="1">
    <source>
        <dbReference type="ARBA" id="ARBA00023125"/>
    </source>
</evidence>
<keyword evidence="4" id="KW-0548">Nucleotidyltransferase</keyword>
<dbReference type="SUPFAM" id="SSF56672">
    <property type="entry name" value="DNA/RNA polymerases"/>
    <property type="match status" value="1"/>
</dbReference>
<dbReference type="GO" id="GO:0003964">
    <property type="term" value="F:RNA-directed DNA polymerase activity"/>
    <property type="evidence" value="ECO:0007669"/>
    <property type="project" value="UniProtKB-KW"/>
</dbReference>
<evidence type="ECO:0000313" key="4">
    <source>
        <dbReference type="EMBL" id="KGO72423.1"/>
    </source>
</evidence>
<dbReference type="AlphaFoldDB" id="A0A0A2KZQ3"/>
<dbReference type="InterPro" id="IPR043502">
    <property type="entry name" value="DNA/RNA_pol_sf"/>
</dbReference>
<organism evidence="4 5">
    <name type="scientific">Penicillium italicum</name>
    <name type="common">Blue mold</name>
    <dbReference type="NCBI Taxonomy" id="40296"/>
    <lineage>
        <taxon>Eukaryota</taxon>
        <taxon>Fungi</taxon>
        <taxon>Dikarya</taxon>
        <taxon>Ascomycota</taxon>
        <taxon>Pezizomycotina</taxon>
        <taxon>Eurotiomycetes</taxon>
        <taxon>Eurotiomycetidae</taxon>
        <taxon>Eurotiales</taxon>
        <taxon>Aspergillaceae</taxon>
        <taxon>Penicillium</taxon>
    </lineage>
</organism>
<dbReference type="InterPro" id="IPR013762">
    <property type="entry name" value="Integrase-like_cat_sf"/>
</dbReference>
<dbReference type="Gene3D" id="3.10.10.10">
    <property type="entry name" value="HIV Type 1 Reverse Transcriptase, subunit A, domain 1"/>
    <property type="match status" value="1"/>
</dbReference>
<evidence type="ECO:0000259" key="3">
    <source>
        <dbReference type="PROSITE" id="PS50878"/>
    </source>
</evidence>
<keyword evidence="5" id="KW-1185">Reference proteome</keyword>
<dbReference type="InterPro" id="IPR010998">
    <property type="entry name" value="Integrase_recombinase_N"/>
</dbReference>
<dbReference type="GO" id="GO:0006310">
    <property type="term" value="P:DNA recombination"/>
    <property type="evidence" value="ECO:0007669"/>
    <property type="project" value="UniProtKB-KW"/>
</dbReference>
<dbReference type="SUPFAM" id="SSF47823">
    <property type="entry name" value="lambda integrase-like, N-terminal domain"/>
    <property type="match status" value="1"/>
</dbReference>
<dbReference type="OMA" id="SESHIAY"/>
<dbReference type="PANTHER" id="PTHR33050">
    <property type="entry name" value="REVERSE TRANSCRIPTASE DOMAIN-CONTAINING PROTEIN"/>
    <property type="match status" value="1"/>
</dbReference>
<dbReference type="HOGENOM" id="CLU_003292_0_0_1"/>
<comment type="caution">
    <text evidence="4">The sequence shown here is derived from an EMBL/GenBank/DDBJ whole genome shotgun (WGS) entry which is preliminary data.</text>
</comment>
<feature type="domain" description="Reverse transcriptase" evidence="3">
    <location>
        <begin position="1"/>
        <end position="206"/>
    </location>
</feature>
<name>A0A0A2KZQ3_PENIT</name>
<keyword evidence="4" id="KW-0808">Transferase</keyword>
<accession>A0A0A2KZQ3</accession>
<evidence type="ECO:0000313" key="5">
    <source>
        <dbReference type="Proteomes" id="UP000030104"/>
    </source>
</evidence>
<dbReference type="InterPro" id="IPR052055">
    <property type="entry name" value="Hepadnavirus_pol/RT"/>
</dbReference>
<dbReference type="OrthoDB" id="5149081at2759"/>
<dbReference type="Proteomes" id="UP000030104">
    <property type="component" value="Unassembled WGS sequence"/>
</dbReference>
<dbReference type="GO" id="GO:0015074">
    <property type="term" value="P:DNA integration"/>
    <property type="evidence" value="ECO:0007669"/>
    <property type="project" value="InterPro"/>
</dbReference>
<reference evidence="4 5" key="1">
    <citation type="journal article" date="2015" name="Mol. Plant Microbe Interact.">
        <title>Genome, transcriptome, and functional analyses of Penicillium expansum provide new insights into secondary metabolism and pathogenicity.</title>
        <authorList>
            <person name="Ballester A.R."/>
            <person name="Marcet-Houben M."/>
            <person name="Levin E."/>
            <person name="Sela N."/>
            <person name="Selma-Lazaro C."/>
            <person name="Carmona L."/>
            <person name="Wisniewski M."/>
            <person name="Droby S."/>
            <person name="Gonzalez-Candelas L."/>
            <person name="Gabaldon T."/>
        </authorList>
    </citation>
    <scope>NUCLEOTIDE SEQUENCE [LARGE SCALE GENOMIC DNA]</scope>
    <source>
        <strain evidence="4 5">PHI-1</strain>
    </source>
</reference>
<keyword evidence="2" id="KW-0233">DNA recombination</keyword>
<sequence>MISAKLGEHLNLGRIRLACRPSFVSPLGLVPKHDEGWRRIHDLFWPPGKGLNQGIPDPWSAIEYITIYDIYEQVTQAGPGCTIIKRDIKDAFRIVPVAEDNQHLLAFQWNGSTYVECCLPFGLATAPFLFNLFAEALHWILQCLLPIFYINHYLDDFIAIIRPSSLSDPMGPSDEVYNGVTDYLRIPRNTKKDQQGTCVTVLGIQIDSIAMEARLPPDKLCRATLDAAAALSAASLSLKQTERLTGSLAFCSRVVRLGRTRLQSLYTFQAAFPHGRSARRRISHEVRDDLEWWRDSLSLFNGVLLIDPCRRSITHLYTDASNIGQGLFFFSSKSISDCWLAHCHQLHPSNAASLALAQNAYAHQDAHAHRVAHAHINTTEVDAILQGFLLFSHHWLHHTLVIHTDSSTAYTGLSKGFLHGPPNVPLKSLLILAAARDIQIVPHWLPSGENTLADALSRPLSIEPPAWFSSRAPQLNAGHLKLWGGLSANTRSVYHSVQRNYEKHCALQNLSAWPASKQSLIPWLTSRLLGNSNQKAVKPDTALADLAALRAYHIDNFLDDKIFDNKHFRRLIDGARRLNPISKVRVRKPISRDTITKLSAGLATLPSQSLEMTANLIDDLNFATACRVAFAGFLRLGEFTYKTEDLSTRPTFLATKLTRSDVRFSSSLDHVQLTLKRSKTDRRHEGAQIILAKTGDGACPVDALQRLLLLDPKAPDAPLFSFHRRPFNRNHFLSTLSTKLRALGIHANGYSGHSFRKGAAQHAHDSGILDDQIQVLGRWTSEAFRVYFTTNTSVLYKLNHQFQTGSPAPLSLLLPPPSPPPS</sequence>
<protein>
    <submittedName>
        <fullName evidence="4">Reverse transcriptase</fullName>
    </submittedName>
</protein>
<evidence type="ECO:0000256" key="2">
    <source>
        <dbReference type="ARBA" id="ARBA00023172"/>
    </source>
</evidence>
<proteinExistence type="predicted"/>
<keyword evidence="1" id="KW-0238">DNA-binding</keyword>
<dbReference type="Pfam" id="PF00078">
    <property type="entry name" value="RVT_1"/>
    <property type="match status" value="1"/>
</dbReference>
<dbReference type="PANTHER" id="PTHR33050:SF7">
    <property type="entry name" value="RIBONUCLEASE H"/>
    <property type="match status" value="1"/>
</dbReference>
<dbReference type="InterPro" id="IPR011010">
    <property type="entry name" value="DNA_brk_join_enz"/>
</dbReference>
<dbReference type="InterPro" id="IPR000477">
    <property type="entry name" value="RT_dom"/>
</dbReference>
<dbReference type="STRING" id="40296.A0A0A2KZQ3"/>
<keyword evidence="4" id="KW-0695">RNA-directed DNA polymerase</keyword>
<dbReference type="PhylomeDB" id="A0A0A2KZQ3"/>
<dbReference type="SUPFAM" id="SSF56349">
    <property type="entry name" value="DNA breaking-rejoining enzymes"/>
    <property type="match status" value="1"/>
</dbReference>
<dbReference type="Gene3D" id="1.10.150.130">
    <property type="match status" value="1"/>
</dbReference>
<gene>
    <name evidence="4" type="ORF">PITC_069460</name>
</gene>